<accession>A0A9P9ESX6</accession>
<gene>
    <name evidence="1" type="ORF">B0J13DRAFT_623498</name>
</gene>
<dbReference type="Proteomes" id="UP000717696">
    <property type="component" value="Unassembled WGS sequence"/>
</dbReference>
<evidence type="ECO:0008006" key="3">
    <source>
        <dbReference type="Google" id="ProtNLM"/>
    </source>
</evidence>
<comment type="caution">
    <text evidence="1">The sequence shown here is derived from an EMBL/GenBank/DDBJ whole genome shotgun (WGS) entry which is preliminary data.</text>
</comment>
<dbReference type="AlphaFoldDB" id="A0A9P9ESX6"/>
<name>A0A9P9ESX6_9HYPO</name>
<sequence>MEPVALEAQSLLISLLTSIERENVDTSWFYRANKTYKKKINDARQFPPILEDGITGWNTIHALTRALQWELGIEKLSDNFGDTTMAYLESAGGIDDMNGGDIVQIVQCAFYCKGYSTGGIDGDWGDETTEAATQMCFDAGINSGQTIKSLTPKMLKGLFSMDAYTLLPTGTEAVRSVQRWLNGRYLDFLNYYVVPADGIFSHSVQRALYIAIQFEMKLSPAAGTGSFGPATPKFLQQNPIGTGQRGPLVQIFTGAMVCQKVRLTSSGGGADEDFTGFSETFRSDTGQ</sequence>
<evidence type="ECO:0000313" key="2">
    <source>
        <dbReference type="Proteomes" id="UP000717696"/>
    </source>
</evidence>
<dbReference type="EMBL" id="JAGMUU010000011">
    <property type="protein sequence ID" value="KAH7142913.1"/>
    <property type="molecule type" value="Genomic_DNA"/>
</dbReference>
<organism evidence="1 2">
    <name type="scientific">Dactylonectria estremocensis</name>
    <dbReference type="NCBI Taxonomy" id="1079267"/>
    <lineage>
        <taxon>Eukaryota</taxon>
        <taxon>Fungi</taxon>
        <taxon>Dikarya</taxon>
        <taxon>Ascomycota</taxon>
        <taxon>Pezizomycotina</taxon>
        <taxon>Sordariomycetes</taxon>
        <taxon>Hypocreomycetidae</taxon>
        <taxon>Hypocreales</taxon>
        <taxon>Nectriaceae</taxon>
        <taxon>Dactylonectria</taxon>
    </lineage>
</organism>
<protein>
    <recommendedName>
        <fullName evidence="3">Peptidoglycan-binding protein</fullName>
    </recommendedName>
</protein>
<evidence type="ECO:0000313" key="1">
    <source>
        <dbReference type="EMBL" id="KAH7142913.1"/>
    </source>
</evidence>
<dbReference type="OrthoDB" id="2251794at2759"/>
<reference evidence="1" key="1">
    <citation type="journal article" date="2021" name="Nat. Commun.">
        <title>Genetic determinants of endophytism in the Arabidopsis root mycobiome.</title>
        <authorList>
            <person name="Mesny F."/>
            <person name="Miyauchi S."/>
            <person name="Thiergart T."/>
            <person name="Pickel B."/>
            <person name="Atanasova L."/>
            <person name="Karlsson M."/>
            <person name="Huettel B."/>
            <person name="Barry K.W."/>
            <person name="Haridas S."/>
            <person name="Chen C."/>
            <person name="Bauer D."/>
            <person name="Andreopoulos W."/>
            <person name="Pangilinan J."/>
            <person name="LaButti K."/>
            <person name="Riley R."/>
            <person name="Lipzen A."/>
            <person name="Clum A."/>
            <person name="Drula E."/>
            <person name="Henrissat B."/>
            <person name="Kohler A."/>
            <person name="Grigoriev I.V."/>
            <person name="Martin F.M."/>
            <person name="Hacquard S."/>
        </authorList>
    </citation>
    <scope>NUCLEOTIDE SEQUENCE</scope>
    <source>
        <strain evidence="1">MPI-CAGE-AT-0021</strain>
    </source>
</reference>
<proteinExistence type="predicted"/>
<keyword evidence="2" id="KW-1185">Reference proteome</keyword>